<accession>A0A192D6T9</accession>
<dbReference type="InterPro" id="IPR038765">
    <property type="entry name" value="Papain-like_cys_pep_sf"/>
</dbReference>
<dbReference type="RefSeq" id="WP_068352589.1">
    <property type="nucleotide sequence ID" value="NZ_CP016033.1"/>
</dbReference>
<dbReference type="AlphaFoldDB" id="A0A192D6T9"/>
<dbReference type="STRING" id="1112.A9D12_13205"/>
<dbReference type="Proteomes" id="UP000078263">
    <property type="component" value="Chromosome"/>
</dbReference>
<reference evidence="2 3" key="1">
    <citation type="submission" date="2016-05" db="EMBL/GenBank/DDBJ databases">
        <title>Compelete Genome Sequence of Bacteriochlorophyll-Synthesizing Bacterium Porphyrobacter neustonensis DSM 9434.</title>
        <authorList>
            <person name="Shi X.-L."/>
            <person name="Wu Y.-H."/>
            <person name="Cheng H."/>
            <person name="Xu L."/>
            <person name="Zhang X.-Q."/>
            <person name="Wang C.-S."/>
            <person name="Xu X.-W."/>
        </authorList>
    </citation>
    <scope>NUCLEOTIDE SEQUENCE [LARGE SCALE GENOMIC DNA]</scope>
    <source>
        <strain evidence="2 3">DSM 9434</strain>
    </source>
</reference>
<dbReference type="KEGG" id="pns:A9D12_13205"/>
<dbReference type="Gene3D" id="2.60.40.2250">
    <property type="match status" value="1"/>
</dbReference>
<name>A0A192D6T9_9SPHN</name>
<dbReference type="SUPFAM" id="SSF54001">
    <property type="entry name" value="Cysteine proteinases"/>
    <property type="match status" value="1"/>
</dbReference>
<sequence length="260" mass="28702">MRLQINVQLDYNLSRACDLLLQIEAAAIPEQIIEHSELLLSPCEHLARVPAQDNIGERIWLRTEGQFTADYRAIVRIERILRDPAVLPAIPPHRLPGETVQYLLPSRYCASNQFTDFVDSNFGRFQGGARLAAIRDWVARHLSYVPGSSNSDTTAIDTFHGREGVCRDYAHLLITLARAGEIPARFASVYAPGVTPPDFHAVAEVFLGGEWHLVDATGMATEGEMAKIGIGRDSGDVAFLTAFGPLYFNSQKVSVTQLPD</sequence>
<dbReference type="PANTHER" id="PTHR33490:SF12">
    <property type="entry name" value="BLL5557 PROTEIN"/>
    <property type="match status" value="1"/>
</dbReference>
<evidence type="ECO:0000313" key="2">
    <source>
        <dbReference type="EMBL" id="ANK13746.1"/>
    </source>
</evidence>
<dbReference type="PANTHER" id="PTHR33490">
    <property type="entry name" value="BLR5614 PROTEIN-RELATED"/>
    <property type="match status" value="1"/>
</dbReference>
<dbReference type="EMBL" id="CP016033">
    <property type="protein sequence ID" value="ANK13746.1"/>
    <property type="molecule type" value="Genomic_DNA"/>
</dbReference>
<gene>
    <name evidence="2" type="ORF">A9D12_13205</name>
</gene>
<proteinExistence type="predicted"/>
<dbReference type="OrthoDB" id="5438043at2"/>
<keyword evidence="3" id="KW-1185">Reference proteome</keyword>
<feature type="domain" description="Transglutaminase-like" evidence="1">
    <location>
        <begin position="158"/>
        <end position="218"/>
    </location>
</feature>
<protein>
    <submittedName>
        <fullName evidence="2">Transglutaminase</fullName>
    </submittedName>
</protein>
<dbReference type="InterPro" id="IPR002931">
    <property type="entry name" value="Transglutaminase-like"/>
</dbReference>
<evidence type="ECO:0000259" key="1">
    <source>
        <dbReference type="SMART" id="SM00460"/>
    </source>
</evidence>
<dbReference type="SMART" id="SM00460">
    <property type="entry name" value="TGc"/>
    <property type="match status" value="1"/>
</dbReference>
<organism evidence="2 3">
    <name type="scientific">Erythrobacter neustonensis</name>
    <dbReference type="NCBI Taxonomy" id="1112"/>
    <lineage>
        <taxon>Bacteria</taxon>
        <taxon>Pseudomonadati</taxon>
        <taxon>Pseudomonadota</taxon>
        <taxon>Alphaproteobacteria</taxon>
        <taxon>Sphingomonadales</taxon>
        <taxon>Erythrobacteraceae</taxon>
        <taxon>Erythrobacter/Porphyrobacter group</taxon>
        <taxon>Erythrobacter</taxon>
    </lineage>
</organism>
<evidence type="ECO:0000313" key="3">
    <source>
        <dbReference type="Proteomes" id="UP000078263"/>
    </source>
</evidence>
<dbReference type="Pfam" id="PF01841">
    <property type="entry name" value="Transglut_core"/>
    <property type="match status" value="1"/>
</dbReference>
<dbReference type="Gene3D" id="3.10.620.30">
    <property type="match status" value="1"/>
</dbReference>